<name>A0A8J6JB06_9FIRM</name>
<dbReference type="EMBL" id="JACOPO010000015">
    <property type="protein sequence ID" value="MBC5723780.1"/>
    <property type="molecule type" value="Genomic_DNA"/>
</dbReference>
<gene>
    <name evidence="1" type="ORF">H8S11_13315</name>
</gene>
<reference evidence="1" key="1">
    <citation type="submission" date="2020-08" db="EMBL/GenBank/DDBJ databases">
        <title>Genome public.</title>
        <authorList>
            <person name="Liu C."/>
            <person name="Sun Q."/>
        </authorList>
    </citation>
    <scope>NUCLEOTIDE SEQUENCE</scope>
    <source>
        <strain evidence="1">NSJ-23</strain>
    </source>
</reference>
<dbReference type="Proteomes" id="UP000628736">
    <property type="component" value="Unassembled WGS sequence"/>
</dbReference>
<dbReference type="RefSeq" id="WP_186853475.1">
    <property type="nucleotide sequence ID" value="NZ_JACOPO010000015.1"/>
</dbReference>
<evidence type="ECO:0000313" key="2">
    <source>
        <dbReference type="Proteomes" id="UP000628736"/>
    </source>
</evidence>
<sequence>MAARLTDKQKKKIIADYVQLGSYNATAKVNGVSLNTVKKIVQGNADIAEMCNQKKDENTADILAYMDSQKGVVCEIIGKGLAALNDPEKLAEASPAQITTALGTLIDKFTANTEHRQEIHPLLRDMYESRK</sequence>
<proteinExistence type="predicted"/>
<comment type="caution">
    <text evidence="1">The sequence shown here is derived from an EMBL/GenBank/DDBJ whole genome shotgun (WGS) entry which is preliminary data.</text>
</comment>
<dbReference type="AlphaFoldDB" id="A0A8J6JB06"/>
<keyword evidence="2" id="KW-1185">Reference proteome</keyword>
<protein>
    <submittedName>
        <fullName evidence="1">Helix-turn-helix domain-containing protein</fullName>
    </submittedName>
</protein>
<evidence type="ECO:0000313" key="1">
    <source>
        <dbReference type="EMBL" id="MBC5723780.1"/>
    </source>
</evidence>
<accession>A0A8J6JB06</accession>
<organism evidence="1 2">
    <name type="scientific">Flintibacter hominis</name>
    <dbReference type="NCBI Taxonomy" id="2763048"/>
    <lineage>
        <taxon>Bacteria</taxon>
        <taxon>Bacillati</taxon>
        <taxon>Bacillota</taxon>
        <taxon>Clostridia</taxon>
        <taxon>Eubacteriales</taxon>
        <taxon>Flintibacter</taxon>
    </lineage>
</organism>